<feature type="domain" description="C2H2-type" evidence="3">
    <location>
        <begin position="206"/>
        <end position="236"/>
    </location>
</feature>
<proteinExistence type="predicted"/>
<evidence type="ECO:0000313" key="5">
    <source>
        <dbReference type="Proteomes" id="UP000001294"/>
    </source>
</evidence>
<dbReference type="OrthoDB" id="6077919at2759"/>
<gene>
    <name evidence="4" type="ORF">PMAA_060020</name>
</gene>
<feature type="region of interest" description="Disordered" evidence="2">
    <location>
        <begin position="89"/>
        <end position="113"/>
    </location>
</feature>
<accession>B6QM96</accession>
<keyword evidence="1" id="KW-0479">Metal-binding</keyword>
<dbReference type="PROSITE" id="PS00028">
    <property type="entry name" value="ZINC_FINGER_C2H2_1"/>
    <property type="match status" value="1"/>
</dbReference>
<dbReference type="InterPro" id="IPR013087">
    <property type="entry name" value="Znf_C2H2_type"/>
</dbReference>
<sequence>MRKERQAGSLDTGIETYRSIEFNLIGDQFKEYRDLDHAGKPLQIPNFGASIEGYTSGFNLNLHDCWNPLQGSSVYHDSKTHDFFDRYSSKRPDRSHTWSGEYSDPGYGSQFGGGTTPSMSVSSFLDSRTEISSIPDDSSSYINGVAIPRQSRTKSLDDNKLRCDKCPWVGKTPSEKRFTKFYFAFFDGLFNLMSSRKHDARHRKAHKCEEDGCESRFGNKNDLERHRKSVHNKCPECGPKETYKCFGRNCGHPEKVWPRLDNFKAHLRLKHYEENETDLLSWSRNWYKERKKEEEGKKREGGIQTTSSCTADVSSRKEPPTTPTITPSTLINTLSYNPGDYFGTELGTLTLNPIGHPQNSRANAFPETLQTLNELPFSPLKADGSSADQVDFKLPSVPDILAEVNPQRRDDLVFRMGPESTPSKGGLPGVELFHHGVPSTKVLDLAVKLQNRMRGFSQEERDIICLKLESIWEEMRTPDTSKSWEDPLGKRDEEIATTMHEMSKESPKQDDSKCCYGRFGSKADWKRHESMQHCHTQSFRCSLPRDPHPQCAKLFLQQKDFVEHLRTVHHAEPGTIDHQITNGRIGANDAESKFRYWCGFCKEIKPVEKTGVDALNERFDHIDLHFRRNENIKTWIPAKGHTEKGAQKKRDKNRKKESKRTATSRLEENPESLYDNGHDGGEPSTYEECPSSADETYTEAKPHSDSHGERSKARKLDHVEKHEDSVFYCCSCGDGPRPIMAMHCVCGHPFCEFCNKETSNIMDPIPPFNS</sequence>
<name>B6QM96_TALMQ</name>
<dbReference type="GO" id="GO:0008270">
    <property type="term" value="F:zinc ion binding"/>
    <property type="evidence" value="ECO:0007669"/>
    <property type="project" value="UniProtKB-KW"/>
</dbReference>
<dbReference type="HOGENOM" id="CLU_023882_0_0_1"/>
<dbReference type="AlphaFoldDB" id="B6QM96"/>
<feature type="compositionally biased region" description="Basic and acidic residues" evidence="2">
    <location>
        <begin position="291"/>
        <end position="301"/>
    </location>
</feature>
<feature type="domain" description="C2H2-type" evidence="3">
    <location>
        <begin position="539"/>
        <end position="574"/>
    </location>
</feature>
<evidence type="ECO:0000256" key="2">
    <source>
        <dbReference type="SAM" id="MobiDB-lite"/>
    </source>
</evidence>
<evidence type="ECO:0000256" key="1">
    <source>
        <dbReference type="PROSITE-ProRule" id="PRU00042"/>
    </source>
</evidence>
<dbReference type="Gene3D" id="3.30.160.60">
    <property type="entry name" value="Classic Zinc Finger"/>
    <property type="match status" value="1"/>
</dbReference>
<dbReference type="EMBL" id="DS995903">
    <property type="protein sequence ID" value="EEA22223.1"/>
    <property type="molecule type" value="Genomic_DNA"/>
</dbReference>
<evidence type="ECO:0000259" key="3">
    <source>
        <dbReference type="PROSITE" id="PS50157"/>
    </source>
</evidence>
<feature type="compositionally biased region" description="Basic residues" evidence="2">
    <location>
        <begin position="649"/>
        <end position="658"/>
    </location>
</feature>
<dbReference type="SMART" id="SM00355">
    <property type="entry name" value="ZnF_C2H2"/>
    <property type="match status" value="3"/>
</dbReference>
<reference evidence="5" key="1">
    <citation type="journal article" date="2015" name="Genome Announc.">
        <title>Genome sequence of the AIDS-associated pathogen Penicillium marneffei (ATCC18224) and its near taxonomic relative Talaromyces stipitatus (ATCC10500).</title>
        <authorList>
            <person name="Nierman W.C."/>
            <person name="Fedorova-Abrams N.D."/>
            <person name="Andrianopoulos A."/>
        </authorList>
    </citation>
    <scope>NUCLEOTIDE SEQUENCE [LARGE SCALE GENOMIC DNA]</scope>
    <source>
        <strain evidence="5">ATCC 18224 / CBS 334.59 / QM 7333</strain>
    </source>
</reference>
<feature type="compositionally biased region" description="Basic and acidic residues" evidence="2">
    <location>
        <begin position="698"/>
        <end position="717"/>
    </location>
</feature>
<feature type="region of interest" description="Disordered" evidence="2">
    <location>
        <begin position="635"/>
        <end position="717"/>
    </location>
</feature>
<dbReference type="PROSITE" id="PS50157">
    <property type="entry name" value="ZINC_FINGER_C2H2_2"/>
    <property type="match status" value="2"/>
</dbReference>
<feature type="compositionally biased region" description="Polar residues" evidence="2">
    <location>
        <begin position="303"/>
        <end position="313"/>
    </location>
</feature>
<dbReference type="PhylomeDB" id="B6QM96"/>
<organism evidence="4 5">
    <name type="scientific">Talaromyces marneffei (strain ATCC 18224 / CBS 334.59 / QM 7333)</name>
    <name type="common">Penicillium marneffei</name>
    <dbReference type="NCBI Taxonomy" id="441960"/>
    <lineage>
        <taxon>Eukaryota</taxon>
        <taxon>Fungi</taxon>
        <taxon>Dikarya</taxon>
        <taxon>Ascomycota</taxon>
        <taxon>Pezizomycotina</taxon>
        <taxon>Eurotiomycetes</taxon>
        <taxon>Eurotiomycetidae</taxon>
        <taxon>Eurotiales</taxon>
        <taxon>Trichocomaceae</taxon>
        <taxon>Talaromyces</taxon>
        <taxon>Talaromyces sect. Talaromyces</taxon>
    </lineage>
</organism>
<dbReference type="Proteomes" id="UP000001294">
    <property type="component" value="Unassembled WGS sequence"/>
</dbReference>
<dbReference type="VEuPathDB" id="FungiDB:PMAA_060020"/>
<keyword evidence="1" id="KW-0862">Zinc</keyword>
<protein>
    <submittedName>
        <fullName evidence="4">C2H2 finger domain protein, putative</fullName>
    </submittedName>
</protein>
<evidence type="ECO:0000313" key="4">
    <source>
        <dbReference type="EMBL" id="EEA22223.1"/>
    </source>
</evidence>
<feature type="region of interest" description="Disordered" evidence="2">
    <location>
        <begin position="291"/>
        <end position="328"/>
    </location>
</feature>
<keyword evidence="5" id="KW-1185">Reference proteome</keyword>
<keyword evidence="1" id="KW-0863">Zinc-finger</keyword>